<dbReference type="PANTHER" id="PTHR11769:SF38">
    <property type="entry name" value="HYALURONIDASE-1-LIKE"/>
    <property type="match status" value="1"/>
</dbReference>
<feature type="active site" description="Proton donor" evidence="7">
    <location>
        <position position="158"/>
    </location>
</feature>
<dbReference type="EC" id="3.2.1.35" evidence="10"/>
<evidence type="ECO:0000256" key="1">
    <source>
        <dbReference type="ARBA" id="ARBA00000251"/>
    </source>
</evidence>
<keyword evidence="12" id="KW-1185">Reference proteome</keyword>
<organism evidence="12 14">
    <name type="scientific">Petromyzon marinus</name>
    <name type="common">Sea lamprey</name>
    <dbReference type="NCBI Taxonomy" id="7757"/>
    <lineage>
        <taxon>Eukaryota</taxon>
        <taxon>Metazoa</taxon>
        <taxon>Chordata</taxon>
        <taxon>Craniata</taxon>
        <taxon>Vertebrata</taxon>
        <taxon>Cyclostomata</taxon>
        <taxon>Hyperoartia</taxon>
        <taxon>Petromyzontiformes</taxon>
        <taxon>Petromyzontidae</taxon>
        <taxon>Petromyzon</taxon>
    </lineage>
</organism>
<dbReference type="Pfam" id="PF01630">
    <property type="entry name" value="Glyco_hydro_56"/>
    <property type="match status" value="1"/>
</dbReference>
<proteinExistence type="inferred from homology"/>
<evidence type="ECO:0000256" key="7">
    <source>
        <dbReference type="PIRSR" id="PIRSR038193-1"/>
    </source>
</evidence>
<feature type="chain" id="PRO_5044709653" description="Hyaluronidase" evidence="11">
    <location>
        <begin position="44"/>
        <end position="499"/>
    </location>
</feature>
<feature type="disulfide bond" evidence="9">
    <location>
        <begin position="70"/>
        <end position="368"/>
    </location>
</feature>
<dbReference type="InterPro" id="IPR013785">
    <property type="entry name" value="Aldolase_TIM"/>
</dbReference>
<dbReference type="InterPro" id="IPR017853">
    <property type="entry name" value="GH"/>
</dbReference>
<dbReference type="Gene3D" id="3.20.20.70">
    <property type="entry name" value="Aldolase class I"/>
    <property type="match status" value="1"/>
</dbReference>
<dbReference type="GO" id="GO:0004415">
    <property type="term" value="F:hyalurononglucosaminidase activity"/>
    <property type="evidence" value="ECO:0007669"/>
    <property type="project" value="UniProtKB-UniRule"/>
</dbReference>
<dbReference type="InterPro" id="IPR018155">
    <property type="entry name" value="Hyaluronidase"/>
</dbReference>
<keyword evidence="11" id="KW-0732">Signal</keyword>
<evidence type="ECO:0000313" key="15">
    <source>
        <dbReference type="RefSeq" id="XP_032810053.1"/>
    </source>
</evidence>
<feature type="disulfide bond" evidence="9">
    <location>
        <begin position="398"/>
        <end position="454"/>
    </location>
</feature>
<feature type="disulfide bond" evidence="9">
    <location>
        <begin position="393"/>
        <end position="404"/>
    </location>
</feature>
<evidence type="ECO:0000256" key="5">
    <source>
        <dbReference type="ARBA" id="ARBA00023295"/>
    </source>
</evidence>
<dbReference type="AlphaFoldDB" id="A0AAJ7WUA2"/>
<evidence type="ECO:0000256" key="9">
    <source>
        <dbReference type="PIRSR" id="PIRSR038193-3"/>
    </source>
</evidence>
<feature type="disulfide bond" evidence="9">
    <location>
        <begin position="234"/>
        <end position="250"/>
    </location>
</feature>
<gene>
    <name evidence="13 14 15" type="primary">LOC116942361</name>
</gene>
<sequence length="499" mass="57322">MLRTPRLKRRMPICMAMEALRPCRGHMALLATLCLLLAVTVMAQERVHTSPPLLYDRPFLVIWNIPSEQCKSRFSVDLDLSMFDMYSTPNEGFYGQNVTIFYTDRLGVYPYITDDGETIFGGLPQNASITQHLDKALVDIEKYIPMDQTGRLAIIDWEMWRPQWVRNWDKKDVYRQRSRDLVRLKHPNWTDAMISQQAQWEFETAAQQFMVETLQLGKNLRPEVLWGFYLFPDCYNHDYKDSEDKYTGVCPDVELLRNNDLDWLWNASTVLFPSIYMPKALESTANGRKFVRYRVMEAMRVSTRPDPYNSLPIYVYSQLVYINSDNNTMVDYKSEVDLIQSIGESAAMGAAGVVLWGDKRYSQSKTRCTQLQEYIMSTVGLYTVNVTAAATWCSRALCGSQGRCKRIYNESDAYLHLNANSFSIQRNRPPQKGFTVSGRMSRADVLKLQADFMCQCYTGWKGRYCDEKGSYSSSPRLPAMPCALLGVIATFLVLAVPAL</sequence>
<dbReference type="GO" id="GO:0031410">
    <property type="term" value="C:cytoplasmic vesicle"/>
    <property type="evidence" value="ECO:0007669"/>
    <property type="project" value="TreeGrafter"/>
</dbReference>
<evidence type="ECO:0000256" key="8">
    <source>
        <dbReference type="PIRSR" id="PIRSR038193-2"/>
    </source>
</evidence>
<evidence type="ECO:0000313" key="12">
    <source>
        <dbReference type="Proteomes" id="UP001318040"/>
    </source>
</evidence>
<name>A0AAJ7WUA2_PETMA</name>
<dbReference type="GO" id="GO:0030214">
    <property type="term" value="P:hyaluronan catabolic process"/>
    <property type="evidence" value="ECO:0007669"/>
    <property type="project" value="TreeGrafter"/>
</dbReference>
<feature type="disulfide bond" evidence="9">
    <location>
        <begin position="456"/>
        <end position="465"/>
    </location>
</feature>
<evidence type="ECO:0000313" key="13">
    <source>
        <dbReference type="RefSeq" id="XP_032810051.1"/>
    </source>
</evidence>
<keyword evidence="4 9" id="KW-1015">Disulfide bond</keyword>
<dbReference type="Proteomes" id="UP001318040">
    <property type="component" value="Chromosome 14"/>
</dbReference>
<dbReference type="RefSeq" id="XP_032810052.1">
    <property type="nucleotide sequence ID" value="XM_032954161.1"/>
</dbReference>
<evidence type="ECO:0000256" key="10">
    <source>
        <dbReference type="RuleBase" id="RU610713"/>
    </source>
</evidence>
<accession>A0AAJ7WUA2</accession>
<dbReference type="PANTHER" id="PTHR11769">
    <property type="entry name" value="HYALURONIDASE"/>
    <property type="match status" value="1"/>
</dbReference>
<keyword evidence="3 10" id="KW-0378">Hydrolase</keyword>
<dbReference type="PIRSF" id="PIRSF038193">
    <property type="entry name" value="Hyaluronidase"/>
    <property type="match status" value="1"/>
</dbReference>
<reference evidence="13 14" key="1">
    <citation type="submission" date="2025-04" db="UniProtKB">
        <authorList>
            <consortium name="RefSeq"/>
        </authorList>
    </citation>
    <scope>IDENTIFICATION</scope>
    <source>
        <tissue evidence="13 14">Sperm</tissue>
    </source>
</reference>
<dbReference type="RefSeq" id="XP_032810051.1">
    <property type="nucleotide sequence ID" value="XM_032954160.1"/>
</dbReference>
<keyword evidence="5 10" id="KW-0326">Glycosidase</keyword>
<dbReference type="FunFam" id="3.20.20.70:FF:000065">
    <property type="entry name" value="Hyaluronidase"/>
    <property type="match status" value="1"/>
</dbReference>
<dbReference type="KEGG" id="pmrn:116942361"/>
<dbReference type="PRINTS" id="PR00846">
    <property type="entry name" value="GLHYDRLASE56"/>
</dbReference>
<evidence type="ECO:0000256" key="3">
    <source>
        <dbReference type="ARBA" id="ARBA00022801"/>
    </source>
</evidence>
<comment type="catalytic activity">
    <reaction evidence="1 10">
        <text>Random hydrolysis of (1-&gt;4)-linkages between N-acetyl-beta-D-glucosamine and D-glucuronate residues in hyaluronate.</text>
        <dbReference type="EC" id="3.2.1.35"/>
    </reaction>
</comment>
<evidence type="ECO:0000256" key="4">
    <source>
        <dbReference type="ARBA" id="ARBA00023157"/>
    </source>
</evidence>
<evidence type="ECO:0000256" key="6">
    <source>
        <dbReference type="PIRNR" id="PIRNR038193"/>
    </source>
</evidence>
<comment type="similarity">
    <text evidence="2 6 10">Belongs to the glycosyl hydrolase 56 family.</text>
</comment>
<feature type="signal peptide" evidence="11">
    <location>
        <begin position="1"/>
        <end position="43"/>
    </location>
</feature>
<protein>
    <recommendedName>
        <fullName evidence="10">Hyaluronidase</fullName>
        <ecNumber evidence="10">3.2.1.35</ecNumber>
    </recommendedName>
</protein>
<dbReference type="GO" id="GO:0005975">
    <property type="term" value="P:carbohydrate metabolic process"/>
    <property type="evidence" value="ECO:0007669"/>
    <property type="project" value="UniProtKB-UniRule"/>
</dbReference>
<feature type="glycosylation site" description="N-linked (GlcNAc...) asparagine" evidence="8">
    <location>
        <position position="385"/>
    </location>
</feature>
<evidence type="ECO:0000313" key="14">
    <source>
        <dbReference type="RefSeq" id="XP_032810052.1"/>
    </source>
</evidence>
<evidence type="ECO:0000256" key="11">
    <source>
        <dbReference type="SAM" id="SignalP"/>
    </source>
</evidence>
<evidence type="ECO:0000256" key="2">
    <source>
        <dbReference type="ARBA" id="ARBA00008871"/>
    </source>
</evidence>
<dbReference type="RefSeq" id="XP_032810053.1">
    <property type="nucleotide sequence ID" value="XM_032954162.1"/>
</dbReference>
<dbReference type="SUPFAM" id="SSF51445">
    <property type="entry name" value="(Trans)glycosidases"/>
    <property type="match status" value="1"/>
</dbReference>